<proteinExistence type="predicted"/>
<reference evidence="2" key="1">
    <citation type="submission" date="2020-11" db="EMBL/GenBank/DDBJ databases">
        <authorList>
            <person name="Tran Van P."/>
        </authorList>
    </citation>
    <scope>NUCLEOTIDE SEQUENCE</scope>
</reference>
<accession>A0A7R9P922</accession>
<dbReference type="EMBL" id="OE182407">
    <property type="protein sequence ID" value="CAD7574501.1"/>
    <property type="molecule type" value="Genomic_DNA"/>
</dbReference>
<feature type="compositionally biased region" description="Low complexity" evidence="1">
    <location>
        <begin position="136"/>
        <end position="150"/>
    </location>
</feature>
<protein>
    <submittedName>
        <fullName evidence="2">(California timema) hypothetical protein</fullName>
    </submittedName>
</protein>
<name>A0A7R9P922_TIMCA</name>
<sequence length="162" mass="18537">MVIHVLHEIYRAFSILPPKDTIVQYNLNMYMFSERSSASYEFRQRWRPVGLPPKDTIVQYNLNIAFFSKLRVSPKMATCWPPSKRYDSSIQPEHSVLQQATSFAKDGDLLASLQEQHSMAGQPHHVPSVSSSNKKQGVSGESSETGQTSEDIQIQRYDKDFR</sequence>
<dbReference type="AlphaFoldDB" id="A0A7R9P922"/>
<feature type="region of interest" description="Disordered" evidence="1">
    <location>
        <begin position="117"/>
        <end position="162"/>
    </location>
</feature>
<evidence type="ECO:0000256" key="1">
    <source>
        <dbReference type="SAM" id="MobiDB-lite"/>
    </source>
</evidence>
<gene>
    <name evidence="2" type="ORF">TCMB3V08_LOCUS7112</name>
</gene>
<organism evidence="2">
    <name type="scientific">Timema californicum</name>
    <name type="common">California timema</name>
    <name type="synonym">Walking stick</name>
    <dbReference type="NCBI Taxonomy" id="61474"/>
    <lineage>
        <taxon>Eukaryota</taxon>
        <taxon>Metazoa</taxon>
        <taxon>Ecdysozoa</taxon>
        <taxon>Arthropoda</taxon>
        <taxon>Hexapoda</taxon>
        <taxon>Insecta</taxon>
        <taxon>Pterygota</taxon>
        <taxon>Neoptera</taxon>
        <taxon>Polyneoptera</taxon>
        <taxon>Phasmatodea</taxon>
        <taxon>Timematodea</taxon>
        <taxon>Timematoidea</taxon>
        <taxon>Timematidae</taxon>
        <taxon>Timema</taxon>
    </lineage>
</organism>
<evidence type="ECO:0000313" key="2">
    <source>
        <dbReference type="EMBL" id="CAD7574501.1"/>
    </source>
</evidence>